<protein>
    <submittedName>
        <fullName evidence="3">MBL fold metallo-hydrolase</fullName>
    </submittedName>
</protein>
<dbReference type="PANTHER" id="PTHR42951:SF4">
    <property type="entry name" value="ACYL-COENZYME A THIOESTERASE MBLAC2"/>
    <property type="match status" value="1"/>
</dbReference>
<dbReference type="Pfam" id="PF00753">
    <property type="entry name" value="Lactamase_B"/>
    <property type="match status" value="1"/>
</dbReference>
<organism evidence="3 4">
    <name type="scientific">Pyxidicoccus fallax</name>
    <dbReference type="NCBI Taxonomy" id="394095"/>
    <lineage>
        <taxon>Bacteria</taxon>
        <taxon>Pseudomonadati</taxon>
        <taxon>Myxococcota</taxon>
        <taxon>Myxococcia</taxon>
        <taxon>Myxococcales</taxon>
        <taxon>Cystobacterineae</taxon>
        <taxon>Myxococcaceae</taxon>
        <taxon>Pyxidicoccus</taxon>
    </lineage>
</organism>
<dbReference type="InterPro" id="IPR036866">
    <property type="entry name" value="RibonucZ/Hydroxyglut_hydro"/>
</dbReference>
<evidence type="ECO:0000259" key="2">
    <source>
        <dbReference type="SMART" id="SM00849"/>
    </source>
</evidence>
<dbReference type="Proteomes" id="UP000518300">
    <property type="component" value="Unassembled WGS sequence"/>
</dbReference>
<keyword evidence="3" id="KW-0378">Hydrolase</keyword>
<name>A0A848L8I5_9BACT</name>
<dbReference type="RefSeq" id="WP_169344603.1">
    <property type="nucleotide sequence ID" value="NZ_JABBJJ010000036.1"/>
</dbReference>
<accession>A0A848L8I5</accession>
<sequence length="261" mass="28511">MSLKTQSLAPDVLVVIGDTYASNATLFLNGPEVLMVDALGSRADAEALRRFVQDELRARVRLVVSTHGFSDHLAGLQVFPEALVLAHERLEDTFRAERYQSEEEAGFFRAPELRVSAPLRLQWGHHALEVFPNTGHTQSTLNIDVPALDLLFSADTAVGNMAYFAYGAPADIDAALARVEARGRSRVIQGHGGVVSSSTLGSARHYLRTLESAVREARGEPERVRAISLGACLPADVLGGGFEEVFHKRNLDEVIARRLWA</sequence>
<proteinExistence type="inferred from homology"/>
<dbReference type="InterPro" id="IPR001279">
    <property type="entry name" value="Metallo-B-lactamas"/>
</dbReference>
<dbReference type="PANTHER" id="PTHR42951">
    <property type="entry name" value="METALLO-BETA-LACTAMASE DOMAIN-CONTAINING"/>
    <property type="match status" value="1"/>
</dbReference>
<dbReference type="SUPFAM" id="SSF56281">
    <property type="entry name" value="Metallo-hydrolase/oxidoreductase"/>
    <property type="match status" value="1"/>
</dbReference>
<dbReference type="AlphaFoldDB" id="A0A848L8I5"/>
<dbReference type="Gene3D" id="3.60.15.10">
    <property type="entry name" value="Ribonuclease Z/Hydroxyacylglutathione hydrolase-like"/>
    <property type="match status" value="1"/>
</dbReference>
<dbReference type="EMBL" id="JABBJJ010000036">
    <property type="protein sequence ID" value="NMO15310.1"/>
    <property type="molecule type" value="Genomic_DNA"/>
</dbReference>
<keyword evidence="4" id="KW-1185">Reference proteome</keyword>
<dbReference type="GO" id="GO:0017001">
    <property type="term" value="P:antibiotic catabolic process"/>
    <property type="evidence" value="ECO:0007669"/>
    <property type="project" value="UniProtKB-ARBA"/>
</dbReference>
<comment type="similarity">
    <text evidence="1">Belongs to the metallo-beta-lactamase superfamily. Class-B beta-lactamase family.</text>
</comment>
<gene>
    <name evidence="3" type="ORF">HG543_10655</name>
</gene>
<reference evidence="3 4" key="1">
    <citation type="submission" date="2020-04" db="EMBL/GenBank/DDBJ databases">
        <title>Draft genome of Pyxidicoccus fallax type strain.</title>
        <authorList>
            <person name="Whitworth D.E."/>
        </authorList>
    </citation>
    <scope>NUCLEOTIDE SEQUENCE [LARGE SCALE GENOMIC DNA]</scope>
    <source>
        <strain evidence="3 4">DSM 14698</strain>
    </source>
</reference>
<dbReference type="SMART" id="SM00849">
    <property type="entry name" value="Lactamase_B"/>
    <property type="match status" value="1"/>
</dbReference>
<dbReference type="GO" id="GO:0016787">
    <property type="term" value="F:hydrolase activity"/>
    <property type="evidence" value="ECO:0007669"/>
    <property type="project" value="UniProtKB-KW"/>
</dbReference>
<dbReference type="InterPro" id="IPR050855">
    <property type="entry name" value="NDM-1-like"/>
</dbReference>
<evidence type="ECO:0000256" key="1">
    <source>
        <dbReference type="ARBA" id="ARBA00005250"/>
    </source>
</evidence>
<evidence type="ECO:0000313" key="4">
    <source>
        <dbReference type="Proteomes" id="UP000518300"/>
    </source>
</evidence>
<evidence type="ECO:0000313" key="3">
    <source>
        <dbReference type="EMBL" id="NMO15310.1"/>
    </source>
</evidence>
<comment type="caution">
    <text evidence="3">The sequence shown here is derived from an EMBL/GenBank/DDBJ whole genome shotgun (WGS) entry which is preliminary data.</text>
</comment>
<feature type="domain" description="Metallo-beta-lactamase" evidence="2">
    <location>
        <begin position="21"/>
        <end position="191"/>
    </location>
</feature>